<comment type="similarity">
    <text evidence="1">Belongs to the glycosyltransferase 2 family.</text>
</comment>
<evidence type="ECO:0000259" key="4">
    <source>
        <dbReference type="Pfam" id="PF00535"/>
    </source>
</evidence>
<dbReference type="AlphaFoldDB" id="A0A1G2GT63"/>
<dbReference type="InterPro" id="IPR029044">
    <property type="entry name" value="Nucleotide-diphossugar_trans"/>
</dbReference>
<reference evidence="5 6" key="1">
    <citation type="journal article" date="2016" name="Nat. Commun.">
        <title>Thousands of microbial genomes shed light on interconnected biogeochemical processes in an aquifer system.</title>
        <authorList>
            <person name="Anantharaman K."/>
            <person name="Brown C.T."/>
            <person name="Hug L.A."/>
            <person name="Sharon I."/>
            <person name="Castelle C.J."/>
            <person name="Probst A.J."/>
            <person name="Thomas B.C."/>
            <person name="Singh A."/>
            <person name="Wilkins M.J."/>
            <person name="Karaoz U."/>
            <person name="Brodie E.L."/>
            <person name="Williams K.H."/>
            <person name="Hubbard S.S."/>
            <person name="Banfield J.F."/>
        </authorList>
    </citation>
    <scope>NUCLEOTIDE SEQUENCE [LARGE SCALE GENOMIC DNA]</scope>
</reference>
<dbReference type="SUPFAM" id="SSF53448">
    <property type="entry name" value="Nucleotide-diphospho-sugar transferases"/>
    <property type="match status" value="1"/>
</dbReference>
<keyword evidence="2" id="KW-0328">Glycosyltransferase</keyword>
<evidence type="ECO:0000256" key="2">
    <source>
        <dbReference type="ARBA" id="ARBA00022676"/>
    </source>
</evidence>
<dbReference type="PANTHER" id="PTHR43398">
    <property type="entry name" value="DOLICHOL-PHOSPHATE MANNOSYLTRANSFERASE SUBUNIT 1"/>
    <property type="match status" value="1"/>
</dbReference>
<dbReference type="Gene3D" id="3.90.550.10">
    <property type="entry name" value="Spore Coat Polysaccharide Biosynthesis Protein SpsA, Chain A"/>
    <property type="match status" value="1"/>
</dbReference>
<dbReference type="EMBL" id="MHNW01000020">
    <property type="protein sequence ID" value="OGZ53407.1"/>
    <property type="molecule type" value="Genomic_DNA"/>
</dbReference>
<gene>
    <name evidence="5" type="ORF">A3B25_02190</name>
</gene>
<keyword evidence="3" id="KW-0808">Transferase</keyword>
<sequence length="242" mass="27232">MASDNKTTPSLSIILPTYNERKNIEIFIPLLAQKFSNIPHEIIVVDDSSPDGTGEEVSKLARKIPNVALISRKEKSGIGNALRHGYNAAKNDIILSCDSDLSFSVDDVMKLYDKIVSENYDVIIGSRHSAASGYETPNFGIKLKYAVSRIGNKLLRALFRVPVRDFSVNCRAIRRSVWRSFTTKENGNFFLFEMIFLAQRAGARIGEVPVTFKDRQYGSSKINHVAEVPKAFLKMLVYLLRR</sequence>
<dbReference type="InterPro" id="IPR039528">
    <property type="entry name" value="DPM1-like"/>
</dbReference>
<evidence type="ECO:0000313" key="5">
    <source>
        <dbReference type="EMBL" id="OGZ53407.1"/>
    </source>
</evidence>
<dbReference type="Proteomes" id="UP000179106">
    <property type="component" value="Unassembled WGS sequence"/>
</dbReference>
<dbReference type="GO" id="GO:0004582">
    <property type="term" value="F:dolichyl-phosphate beta-D-mannosyltransferase activity"/>
    <property type="evidence" value="ECO:0007669"/>
    <property type="project" value="InterPro"/>
</dbReference>
<name>A0A1G2GT63_9BACT</name>
<dbReference type="STRING" id="1802126.A3B25_02190"/>
<evidence type="ECO:0000256" key="3">
    <source>
        <dbReference type="ARBA" id="ARBA00022679"/>
    </source>
</evidence>
<dbReference type="PANTHER" id="PTHR43398:SF1">
    <property type="entry name" value="DOLICHOL-PHOSPHATE MANNOSYLTRANSFERASE SUBUNIT 1"/>
    <property type="match status" value="1"/>
</dbReference>
<organism evidence="5 6">
    <name type="scientific">Candidatus Ryanbacteria bacterium RIFCSPLOWO2_01_FULL_48_26</name>
    <dbReference type="NCBI Taxonomy" id="1802126"/>
    <lineage>
        <taxon>Bacteria</taxon>
        <taxon>Candidatus Ryaniibacteriota</taxon>
    </lineage>
</organism>
<comment type="caution">
    <text evidence="5">The sequence shown here is derived from an EMBL/GenBank/DDBJ whole genome shotgun (WGS) entry which is preliminary data.</text>
</comment>
<evidence type="ECO:0000256" key="1">
    <source>
        <dbReference type="ARBA" id="ARBA00006739"/>
    </source>
</evidence>
<dbReference type="InterPro" id="IPR001173">
    <property type="entry name" value="Glyco_trans_2-like"/>
</dbReference>
<dbReference type="Pfam" id="PF00535">
    <property type="entry name" value="Glycos_transf_2"/>
    <property type="match status" value="1"/>
</dbReference>
<evidence type="ECO:0000313" key="6">
    <source>
        <dbReference type="Proteomes" id="UP000179106"/>
    </source>
</evidence>
<proteinExistence type="inferred from homology"/>
<feature type="domain" description="Glycosyltransferase 2-like" evidence="4">
    <location>
        <begin position="12"/>
        <end position="177"/>
    </location>
</feature>
<protein>
    <recommendedName>
        <fullName evidence="4">Glycosyltransferase 2-like domain-containing protein</fullName>
    </recommendedName>
</protein>
<accession>A0A1G2GT63</accession>